<reference evidence="3 4" key="1">
    <citation type="submission" date="2018-07" db="EMBL/GenBank/DDBJ databases">
        <authorList>
            <person name="Peeters C."/>
        </authorList>
    </citation>
    <scope>NUCLEOTIDE SEQUENCE [LARGE SCALE GENOMIC DNA]</scope>
    <source>
        <strain evidence="3 4">LMG 3411</strain>
    </source>
</reference>
<protein>
    <recommendedName>
        <fullName evidence="5">Tripartite tricarboxylate transporter family receptor</fullName>
    </recommendedName>
</protein>
<feature type="chain" id="PRO_5019535258" description="Tripartite tricarboxylate transporter family receptor" evidence="2">
    <location>
        <begin position="24"/>
        <end position="320"/>
    </location>
</feature>
<dbReference type="PROSITE" id="PS51257">
    <property type="entry name" value="PROKAR_LIPOPROTEIN"/>
    <property type="match status" value="1"/>
</dbReference>
<dbReference type="AlphaFoldDB" id="A0A446CBD9"/>
<evidence type="ECO:0000313" key="3">
    <source>
        <dbReference type="EMBL" id="SSW65161.1"/>
    </source>
</evidence>
<dbReference type="InterPro" id="IPR005064">
    <property type="entry name" value="BUG"/>
</dbReference>
<dbReference type="Proteomes" id="UP000289184">
    <property type="component" value="Unassembled WGS sequence"/>
</dbReference>
<dbReference type="PANTHER" id="PTHR42928">
    <property type="entry name" value="TRICARBOXYLATE-BINDING PROTEIN"/>
    <property type="match status" value="1"/>
</dbReference>
<comment type="similarity">
    <text evidence="1">Belongs to the UPF0065 (bug) family.</text>
</comment>
<dbReference type="SUPFAM" id="SSF53850">
    <property type="entry name" value="Periplasmic binding protein-like II"/>
    <property type="match status" value="1"/>
</dbReference>
<dbReference type="RefSeq" id="WP_165359130.1">
    <property type="nucleotide sequence ID" value="NZ_UFQB01000006.1"/>
</dbReference>
<accession>A0A446CBD9</accession>
<dbReference type="Gene3D" id="3.40.190.150">
    <property type="entry name" value="Bordetella uptake gene, domain 1"/>
    <property type="match status" value="1"/>
</dbReference>
<evidence type="ECO:0000256" key="2">
    <source>
        <dbReference type="SAM" id="SignalP"/>
    </source>
</evidence>
<gene>
    <name evidence="3" type="ORF">AGI3411_02047</name>
</gene>
<dbReference type="InterPro" id="IPR042100">
    <property type="entry name" value="Bug_dom1"/>
</dbReference>
<keyword evidence="4" id="KW-1185">Reference proteome</keyword>
<keyword evidence="2" id="KW-0732">Signal</keyword>
<organism evidence="3 4">
    <name type="scientific">Achromobacter agilis</name>
    <dbReference type="NCBI Taxonomy" id="1353888"/>
    <lineage>
        <taxon>Bacteria</taxon>
        <taxon>Pseudomonadati</taxon>
        <taxon>Pseudomonadota</taxon>
        <taxon>Betaproteobacteria</taxon>
        <taxon>Burkholderiales</taxon>
        <taxon>Alcaligenaceae</taxon>
        <taxon>Achromobacter</taxon>
    </lineage>
</organism>
<proteinExistence type="inferred from homology"/>
<dbReference type="Gene3D" id="3.40.190.10">
    <property type="entry name" value="Periplasmic binding protein-like II"/>
    <property type="match status" value="1"/>
</dbReference>
<dbReference type="PANTHER" id="PTHR42928:SF5">
    <property type="entry name" value="BLR1237 PROTEIN"/>
    <property type="match status" value="1"/>
</dbReference>
<dbReference type="Pfam" id="PF03401">
    <property type="entry name" value="TctC"/>
    <property type="match status" value="1"/>
</dbReference>
<evidence type="ECO:0000313" key="4">
    <source>
        <dbReference type="Proteomes" id="UP000289184"/>
    </source>
</evidence>
<evidence type="ECO:0000256" key="1">
    <source>
        <dbReference type="ARBA" id="ARBA00006987"/>
    </source>
</evidence>
<feature type="signal peptide" evidence="2">
    <location>
        <begin position="1"/>
        <end position="23"/>
    </location>
</feature>
<sequence>MSRTMKQLAALLLLGAACMNASAAFPDKPINMVVPFGAGSATDTLARCVAKGLSERLGQPVTVENKPGAGGGIGAAYVARSAPDGYTLLMGTNGPMAANASLYQRLPYDPIKDFAPVALMGRLPMILIGNADTKASTLPELIAAARAQPGALNFGASNTTARVWVELLKRMADVDVATVLYSNVGGMMTDLMSGRISYAFENVGPSLPQIAAGKVRALAVTTPQRASFAPDIPTVAESGLDKHELVVWFAMFAPRDTPPPVVERLNAEVNQVLATPELRQLATQIGMAPAAGSPADLKAYQEDEVKNWRNLVDMTGVRID</sequence>
<name>A0A446CBD9_9BURK</name>
<evidence type="ECO:0008006" key="5">
    <source>
        <dbReference type="Google" id="ProtNLM"/>
    </source>
</evidence>
<dbReference type="PIRSF" id="PIRSF017082">
    <property type="entry name" value="YflP"/>
    <property type="match status" value="1"/>
</dbReference>
<dbReference type="EMBL" id="UFQB01000006">
    <property type="protein sequence ID" value="SSW65161.1"/>
    <property type="molecule type" value="Genomic_DNA"/>
</dbReference>